<organism evidence="1 2">
    <name type="scientific">Candidatus Zambryskibacteria bacterium RIFCSPLOWO2_01_FULL_45_43</name>
    <dbReference type="NCBI Taxonomy" id="1802762"/>
    <lineage>
        <taxon>Bacteria</taxon>
        <taxon>Candidatus Zambryskiibacteriota</taxon>
    </lineage>
</organism>
<evidence type="ECO:0000313" key="1">
    <source>
        <dbReference type="EMBL" id="OHB05231.1"/>
    </source>
</evidence>
<comment type="caution">
    <text evidence="1">The sequence shown here is derived from an EMBL/GenBank/DDBJ whole genome shotgun (WGS) entry which is preliminary data.</text>
</comment>
<gene>
    <name evidence="1" type="ORF">A3B16_02020</name>
</gene>
<dbReference type="EMBL" id="MHWF01000024">
    <property type="protein sequence ID" value="OHB05231.1"/>
    <property type="molecule type" value="Genomic_DNA"/>
</dbReference>
<dbReference type="AlphaFoldDB" id="A0A1G2U6Z1"/>
<accession>A0A1G2U6Z1</accession>
<reference evidence="1 2" key="1">
    <citation type="journal article" date="2016" name="Nat. Commun.">
        <title>Thousands of microbial genomes shed light on interconnected biogeochemical processes in an aquifer system.</title>
        <authorList>
            <person name="Anantharaman K."/>
            <person name="Brown C.T."/>
            <person name="Hug L.A."/>
            <person name="Sharon I."/>
            <person name="Castelle C.J."/>
            <person name="Probst A.J."/>
            <person name="Thomas B.C."/>
            <person name="Singh A."/>
            <person name="Wilkins M.J."/>
            <person name="Karaoz U."/>
            <person name="Brodie E.L."/>
            <person name="Williams K.H."/>
            <person name="Hubbard S.S."/>
            <person name="Banfield J.F."/>
        </authorList>
    </citation>
    <scope>NUCLEOTIDE SEQUENCE [LARGE SCALE GENOMIC DNA]</scope>
</reference>
<sequence>MTNDNLAHIITRIEKLEKVVFGSDMKEKRLPAKTSNIKMDIDFSINERAFVKRYATDKSGPKKFTLLLAYLAKGEIEKNIELSEIKKHWGKMTSKTLLGKFNMFYPNDAKTRGWIDSKEYGSYNLTNEWRAIV</sequence>
<name>A0A1G2U6Z1_9BACT</name>
<evidence type="ECO:0000313" key="2">
    <source>
        <dbReference type="Proteomes" id="UP000177722"/>
    </source>
</evidence>
<protein>
    <submittedName>
        <fullName evidence="1">Uncharacterized protein</fullName>
    </submittedName>
</protein>
<proteinExistence type="predicted"/>
<dbReference type="Proteomes" id="UP000177722">
    <property type="component" value="Unassembled WGS sequence"/>
</dbReference>